<evidence type="ECO:0000259" key="3">
    <source>
        <dbReference type="PROSITE" id="PS51840"/>
    </source>
</evidence>
<feature type="compositionally biased region" description="Low complexity" evidence="1">
    <location>
        <begin position="33"/>
        <end position="51"/>
    </location>
</feature>
<accession>A0A6J1DMU8</accession>
<dbReference type="PROSITE" id="PS51782">
    <property type="entry name" value="LYSM"/>
    <property type="match status" value="1"/>
</dbReference>
<dbReference type="PANTHER" id="PTHR33414:SF1">
    <property type="entry name" value="PROTEIN PLASTID MOVEMENT IMPAIRED 1-RELATED 1"/>
    <property type="match status" value="1"/>
</dbReference>
<dbReference type="PROSITE" id="PS51840">
    <property type="entry name" value="C2_NT"/>
    <property type="match status" value="1"/>
</dbReference>
<feature type="region of interest" description="Disordered" evidence="1">
    <location>
        <begin position="346"/>
        <end position="366"/>
    </location>
</feature>
<dbReference type="InterPro" id="IPR019448">
    <property type="entry name" value="NT-C2"/>
</dbReference>
<feature type="region of interest" description="Disordered" evidence="1">
    <location>
        <begin position="251"/>
        <end position="291"/>
    </location>
</feature>
<dbReference type="CDD" id="cd00118">
    <property type="entry name" value="LysM"/>
    <property type="match status" value="1"/>
</dbReference>
<feature type="compositionally biased region" description="Polar residues" evidence="1">
    <location>
        <begin position="275"/>
        <end position="291"/>
    </location>
</feature>
<dbReference type="PANTHER" id="PTHR33414">
    <property type="entry name" value="PROTEIN PLASTID MOVEMENT IMPAIRED 1-RELATED 1"/>
    <property type="match status" value="1"/>
</dbReference>
<evidence type="ECO:0000256" key="1">
    <source>
        <dbReference type="SAM" id="MobiDB-lite"/>
    </source>
</evidence>
<keyword evidence="4" id="KW-1185">Reference proteome</keyword>
<dbReference type="InterPro" id="IPR039614">
    <property type="entry name" value="PMI1-like"/>
</dbReference>
<dbReference type="Pfam" id="PF10358">
    <property type="entry name" value="NT-C2"/>
    <property type="match status" value="1"/>
</dbReference>
<dbReference type="AlphaFoldDB" id="A0A6J1DMU8"/>
<dbReference type="Proteomes" id="UP000504603">
    <property type="component" value="Unplaced"/>
</dbReference>
<proteinExistence type="predicted"/>
<feature type="compositionally biased region" description="Basic and acidic residues" evidence="1">
    <location>
        <begin position="59"/>
        <end position="69"/>
    </location>
</feature>
<dbReference type="RefSeq" id="XP_022154674.1">
    <property type="nucleotide sequence ID" value="XM_022298982.1"/>
</dbReference>
<gene>
    <name evidence="5" type="primary">LOC111021877</name>
</gene>
<feature type="region of interest" description="Disordered" evidence="1">
    <location>
        <begin position="772"/>
        <end position="802"/>
    </location>
</feature>
<feature type="region of interest" description="Disordered" evidence="1">
    <location>
        <begin position="32"/>
        <end position="69"/>
    </location>
</feature>
<protein>
    <submittedName>
        <fullName evidence="5">Protein PLASTID MOVEMENT IMPAIRED 1-RELATED 1</fullName>
    </submittedName>
</protein>
<dbReference type="KEGG" id="mcha:111021877"/>
<dbReference type="InterPro" id="IPR048972">
    <property type="entry name" value="PMI1_PMIR1-2_C"/>
</dbReference>
<sequence length="1141" mass="126350">MLSKADTKKIGDRSGNEKLLNEIETISKALYMNKNTSRNSNSSANARQRSTGKTNLPDPKSKLKGATEDSTRKDKKSIWSWKTLKAFSHVRNRRFNCCFSLQVHSIEGLPIDFDDFSLSVYWKRRDGILVTRPKKVVRGKVEFEEQLNCTCTVHGSGNGPHHSAKYEAKHFLLYASVYGTSEVDLGKHRVDLTRLLPLTLEELEEEQSSGKWATSFKLSGRAKGASMNVSFGYTVVGDNVTTPVNHIGDSLKSKQNKHGIGKSEMVFGESGGRSRVQNTESLPGTTDNHSLVTSRSVDDIKDLHEVLPVPKSELAKSVDVLYQKFDDDKLDASVDSKPVLDVYTEYSHPTKSDSCPSSAPENENADGDCGAEFSFVERGIEVPSEEQVEKIDVKDVDATSVGRPEIDNELLMSHEEGSRVNFQEEDTQDNYTEEAVACNSSSNDYDICTKESIMKELESALSCVSELETAALESPEEDQENNSEFKSSDETTGKAMPLDLDDDFLESDFLRMLGLEQSPYVLSSESELESPRERLLRQFEEEAVASGYSLFDFNIEDENHPACSHNFDASSEFGVMADMPFAFPSTVNANEDMYFTENEATRSKMKAKMLEDLETEVLMHEWGLNEEAFQQSPPSSSRGFGRPVDLPCGDPFELPSLGEGLGSFIQTKNGGFLRSMNPEIFQNAKSGGNLIMQVSTPVVVPAEMGSGIMEILQRLASVGIEKLSMQANKLMPLEDITGKTMQQVAWEAVPTLEGSERQCMMQHELVFEQGPFDRRRNSMGRSSGSRHEHDKFSSNSLRGGEPETEYVSLEDLAPLAMDKIEALSIEGLRIQSGMSQDEAPSNISSQSIGEFSALRGKGIDISGSLGLEGTAGLQLLDIKDNGDDVDGLMGLSLSLDEWMRLDSGEFDDEEIISEHTSKILAAHHANSLDFIRGGTKGDRRRGKGSSRKCGLLGNNFTVALMVQLRDPLRNYEPVGAPMLSLIQVERVFIPPKPKIYSTVSELRNNFEEDEPELVARIEKKEEPEEKTCEQQGVPQFRITEVHVAGIKTEPNKKLWGTSTSSQQKSGSRWLLANGMGKGKKHPFMKAKAAPETPKVQPGDKDSESLWSISSGSGAKWRAFSALNPLVRNPNVLFPSENFRLR</sequence>
<dbReference type="OrthoDB" id="2019483at2759"/>
<feature type="region of interest" description="Disordered" evidence="1">
    <location>
        <begin position="1080"/>
        <end position="1107"/>
    </location>
</feature>
<feature type="region of interest" description="Disordered" evidence="1">
    <location>
        <begin position="468"/>
        <end position="499"/>
    </location>
</feature>
<dbReference type="InterPro" id="IPR018392">
    <property type="entry name" value="LysM"/>
</dbReference>
<dbReference type="Pfam" id="PF21745">
    <property type="entry name" value="PMI1_PMIR1-2_C"/>
    <property type="match status" value="1"/>
</dbReference>
<feature type="domain" description="LysM" evidence="2">
    <location>
        <begin position="1091"/>
        <end position="1140"/>
    </location>
</feature>
<dbReference type="GeneID" id="111021877"/>
<name>A0A6J1DMU8_MOMCH</name>
<feature type="domain" description="C2 NT-type" evidence="3">
    <location>
        <begin position="87"/>
        <end position="235"/>
    </location>
</feature>
<evidence type="ECO:0000313" key="4">
    <source>
        <dbReference type="Proteomes" id="UP000504603"/>
    </source>
</evidence>
<organism evidence="4 5">
    <name type="scientific">Momordica charantia</name>
    <name type="common">Bitter gourd</name>
    <name type="synonym">Balsam pear</name>
    <dbReference type="NCBI Taxonomy" id="3673"/>
    <lineage>
        <taxon>Eukaryota</taxon>
        <taxon>Viridiplantae</taxon>
        <taxon>Streptophyta</taxon>
        <taxon>Embryophyta</taxon>
        <taxon>Tracheophyta</taxon>
        <taxon>Spermatophyta</taxon>
        <taxon>Magnoliopsida</taxon>
        <taxon>eudicotyledons</taxon>
        <taxon>Gunneridae</taxon>
        <taxon>Pentapetalae</taxon>
        <taxon>rosids</taxon>
        <taxon>fabids</taxon>
        <taxon>Cucurbitales</taxon>
        <taxon>Cucurbitaceae</taxon>
        <taxon>Momordiceae</taxon>
        <taxon>Momordica</taxon>
    </lineage>
</organism>
<feature type="compositionally biased region" description="Polar residues" evidence="1">
    <location>
        <begin position="347"/>
        <end position="361"/>
    </location>
</feature>
<evidence type="ECO:0000313" key="5">
    <source>
        <dbReference type="RefSeq" id="XP_022154674.1"/>
    </source>
</evidence>
<reference evidence="5" key="1">
    <citation type="submission" date="2025-08" db="UniProtKB">
        <authorList>
            <consortium name="RefSeq"/>
        </authorList>
    </citation>
    <scope>IDENTIFICATION</scope>
    <source>
        <strain evidence="5">OHB3-1</strain>
    </source>
</reference>
<evidence type="ECO:0000259" key="2">
    <source>
        <dbReference type="PROSITE" id="PS51782"/>
    </source>
</evidence>